<evidence type="ECO:0000313" key="2">
    <source>
        <dbReference type="Proteomes" id="UP001152562"/>
    </source>
</evidence>
<reference evidence="1" key="1">
    <citation type="submission" date="2022-05" db="EMBL/GenBank/DDBJ databases">
        <authorList>
            <person name="Okamura Y."/>
        </authorList>
    </citation>
    <scope>NUCLEOTIDE SEQUENCE</scope>
</reference>
<proteinExistence type="predicted"/>
<dbReference type="Proteomes" id="UP001152562">
    <property type="component" value="Unassembled WGS sequence"/>
</dbReference>
<gene>
    <name evidence="1" type="ORF">PIBRA_LOCUS1225</name>
</gene>
<dbReference type="AlphaFoldDB" id="A0A9P0X1H8"/>
<comment type="caution">
    <text evidence="1">The sequence shown here is derived from an EMBL/GenBank/DDBJ whole genome shotgun (WGS) entry which is preliminary data.</text>
</comment>
<sequence length="103" mass="11608">MFISTRAFALRPIFSDRPNLYLHEIQDPPIGGQGVTSQFPIHQPRASPLRMSVEASMEISRRLPVWACESQVCQARDNKTKIFGAPWASSEQLIHIKHALIAL</sequence>
<keyword evidence="2" id="KW-1185">Reference proteome</keyword>
<accession>A0A9P0X1H8</accession>
<organism evidence="1 2">
    <name type="scientific">Pieris brassicae</name>
    <name type="common">White butterfly</name>
    <name type="synonym">Large white butterfly</name>
    <dbReference type="NCBI Taxonomy" id="7116"/>
    <lineage>
        <taxon>Eukaryota</taxon>
        <taxon>Metazoa</taxon>
        <taxon>Ecdysozoa</taxon>
        <taxon>Arthropoda</taxon>
        <taxon>Hexapoda</taxon>
        <taxon>Insecta</taxon>
        <taxon>Pterygota</taxon>
        <taxon>Neoptera</taxon>
        <taxon>Endopterygota</taxon>
        <taxon>Lepidoptera</taxon>
        <taxon>Glossata</taxon>
        <taxon>Ditrysia</taxon>
        <taxon>Papilionoidea</taxon>
        <taxon>Pieridae</taxon>
        <taxon>Pierinae</taxon>
        <taxon>Pieris</taxon>
    </lineage>
</organism>
<protein>
    <submittedName>
        <fullName evidence="1">Uncharacterized protein</fullName>
    </submittedName>
</protein>
<dbReference type="EMBL" id="CALOZG010000001">
    <property type="protein sequence ID" value="CAH3932191.1"/>
    <property type="molecule type" value="Genomic_DNA"/>
</dbReference>
<evidence type="ECO:0000313" key="1">
    <source>
        <dbReference type="EMBL" id="CAH3932191.1"/>
    </source>
</evidence>
<name>A0A9P0X1H8_PIEBR</name>